<gene>
    <name evidence="1" type="ORF">KDM89_00225</name>
</gene>
<evidence type="ECO:0000313" key="2">
    <source>
        <dbReference type="Proteomes" id="UP000680067"/>
    </source>
</evidence>
<protein>
    <submittedName>
        <fullName evidence="1">Uncharacterized protein</fullName>
    </submittedName>
</protein>
<dbReference type="AlphaFoldDB" id="A0A941I5I5"/>
<dbReference type="Proteomes" id="UP000680067">
    <property type="component" value="Unassembled WGS sequence"/>
</dbReference>
<comment type="caution">
    <text evidence="1">The sequence shown here is derived from an EMBL/GenBank/DDBJ whole genome shotgun (WGS) entry which is preliminary data.</text>
</comment>
<dbReference type="RefSeq" id="WP_212685958.1">
    <property type="nucleotide sequence ID" value="NZ_JAGSPN010000001.1"/>
</dbReference>
<reference evidence="1" key="1">
    <citation type="submission" date="2021-04" db="EMBL/GenBank/DDBJ databases">
        <title>novel species isolated from subtropical streams in China.</title>
        <authorList>
            <person name="Lu H."/>
        </authorList>
    </citation>
    <scope>NUCLEOTIDE SEQUENCE</scope>
    <source>
        <strain evidence="1">LFS511W</strain>
    </source>
</reference>
<proteinExistence type="predicted"/>
<accession>A0A941I5I5</accession>
<name>A0A941I5I5_9BURK</name>
<organism evidence="1 2">
    <name type="scientific">Undibacterium luofuense</name>
    <dbReference type="NCBI Taxonomy" id="2828733"/>
    <lineage>
        <taxon>Bacteria</taxon>
        <taxon>Pseudomonadati</taxon>
        <taxon>Pseudomonadota</taxon>
        <taxon>Betaproteobacteria</taxon>
        <taxon>Burkholderiales</taxon>
        <taxon>Oxalobacteraceae</taxon>
        <taxon>Undibacterium</taxon>
    </lineage>
</organism>
<evidence type="ECO:0000313" key="1">
    <source>
        <dbReference type="EMBL" id="MBR7780550.1"/>
    </source>
</evidence>
<dbReference type="EMBL" id="JAGSPN010000001">
    <property type="protein sequence ID" value="MBR7780550.1"/>
    <property type="molecule type" value="Genomic_DNA"/>
</dbReference>
<keyword evidence="2" id="KW-1185">Reference proteome</keyword>
<sequence length="106" mass="11769">MVSLRSPAGFQSRYCTAKQKSGQRMMLAGFLSGKYQYPTVNRCGGGISGFVAAQSARVLRCRNDVKILPGFVERRRLEDTVDSVSELVFRVFPIKESVCPTRTSQS</sequence>